<name>C4FBN0_9ACTN</name>
<dbReference type="Proteomes" id="UP000003295">
    <property type="component" value="Unassembled WGS sequence"/>
</dbReference>
<comment type="caution">
    <text evidence="1">The sequence shown here is derived from an EMBL/GenBank/DDBJ whole genome shotgun (WGS) entry which is preliminary data.</text>
</comment>
<organism evidence="1 2">
    <name type="scientific">Collinsella intestinalis DSM 13280</name>
    <dbReference type="NCBI Taxonomy" id="521003"/>
    <lineage>
        <taxon>Bacteria</taxon>
        <taxon>Bacillati</taxon>
        <taxon>Actinomycetota</taxon>
        <taxon>Coriobacteriia</taxon>
        <taxon>Coriobacteriales</taxon>
        <taxon>Coriobacteriaceae</taxon>
        <taxon>Collinsella</taxon>
    </lineage>
</organism>
<gene>
    <name evidence="1" type="ORF">COLINT_03492</name>
</gene>
<dbReference type="AlphaFoldDB" id="C4FBN0"/>
<evidence type="ECO:0000313" key="1">
    <source>
        <dbReference type="EMBL" id="EEP43782.1"/>
    </source>
</evidence>
<accession>C4FBN0</accession>
<proteinExistence type="predicted"/>
<dbReference type="EMBL" id="ABXH02000039">
    <property type="protein sequence ID" value="EEP43782.1"/>
    <property type="molecule type" value="Genomic_DNA"/>
</dbReference>
<protein>
    <submittedName>
        <fullName evidence="1">Uncharacterized protein</fullName>
    </submittedName>
</protein>
<evidence type="ECO:0000313" key="2">
    <source>
        <dbReference type="Proteomes" id="UP000003295"/>
    </source>
</evidence>
<sequence>MRPASGALVPRAGRTPLYRRGTVKTLSGAVQWVELSKRSRRYRSHDLLRRR</sequence>
<reference evidence="1 2" key="1">
    <citation type="submission" date="2009-04" db="EMBL/GenBank/DDBJ databases">
        <authorList>
            <person name="Weinstock G."/>
            <person name="Sodergren E."/>
            <person name="Clifton S."/>
            <person name="Fulton L."/>
            <person name="Fulton B."/>
            <person name="Courtney L."/>
            <person name="Fronick C."/>
            <person name="Harrison M."/>
            <person name="Strong C."/>
            <person name="Farmer C."/>
            <person name="Delahaunty K."/>
            <person name="Markovic C."/>
            <person name="Hall O."/>
            <person name="Minx P."/>
            <person name="Tomlinson C."/>
            <person name="Mitreva M."/>
            <person name="Nelson J."/>
            <person name="Hou S."/>
            <person name="Wollam A."/>
            <person name="Pepin K.H."/>
            <person name="Johnson M."/>
            <person name="Bhonagiri V."/>
            <person name="Nash W.E."/>
            <person name="Warren W."/>
            <person name="Chinwalla A."/>
            <person name="Mardis E.R."/>
            <person name="Wilson R.K."/>
        </authorList>
    </citation>
    <scope>NUCLEOTIDE SEQUENCE [LARGE SCALE GENOMIC DNA]</scope>
    <source>
        <strain evidence="1 2">DSM 13280</strain>
    </source>
</reference>
<dbReference type="HOGENOM" id="CLU_3097691_0_0_11"/>